<keyword evidence="1" id="KW-0812">Transmembrane</keyword>
<dbReference type="AlphaFoldDB" id="V2WTA1"/>
<feature type="transmembrane region" description="Helical" evidence="1">
    <location>
        <begin position="46"/>
        <end position="66"/>
    </location>
</feature>
<dbReference type="EMBL" id="AWSO01000474">
    <property type="protein sequence ID" value="ESK90083.1"/>
    <property type="molecule type" value="Genomic_DNA"/>
</dbReference>
<keyword evidence="1" id="KW-0472">Membrane</keyword>
<keyword evidence="1" id="KW-1133">Transmembrane helix</keyword>
<feature type="transmembrane region" description="Helical" evidence="1">
    <location>
        <begin position="87"/>
        <end position="106"/>
    </location>
</feature>
<protein>
    <submittedName>
        <fullName evidence="2">Uncharacterized protein</fullName>
    </submittedName>
</protein>
<dbReference type="Proteomes" id="UP000017559">
    <property type="component" value="Unassembled WGS sequence"/>
</dbReference>
<proteinExistence type="predicted"/>
<keyword evidence="3" id="KW-1185">Reference proteome</keyword>
<dbReference type="KEGG" id="mrr:Moror_7861"/>
<accession>V2WTA1</accession>
<feature type="transmembrane region" description="Helical" evidence="1">
    <location>
        <begin position="7"/>
        <end position="26"/>
    </location>
</feature>
<evidence type="ECO:0000313" key="2">
    <source>
        <dbReference type="EMBL" id="ESK90083.1"/>
    </source>
</evidence>
<organism evidence="2 3">
    <name type="scientific">Moniliophthora roreri (strain MCA 2997)</name>
    <name type="common">Cocoa frosty pod rot fungus</name>
    <name type="synonym">Crinipellis roreri</name>
    <dbReference type="NCBI Taxonomy" id="1381753"/>
    <lineage>
        <taxon>Eukaryota</taxon>
        <taxon>Fungi</taxon>
        <taxon>Dikarya</taxon>
        <taxon>Basidiomycota</taxon>
        <taxon>Agaricomycotina</taxon>
        <taxon>Agaricomycetes</taxon>
        <taxon>Agaricomycetidae</taxon>
        <taxon>Agaricales</taxon>
        <taxon>Marasmiineae</taxon>
        <taxon>Marasmiaceae</taxon>
        <taxon>Moniliophthora</taxon>
    </lineage>
</organism>
<evidence type="ECO:0000256" key="1">
    <source>
        <dbReference type="SAM" id="Phobius"/>
    </source>
</evidence>
<reference evidence="2 3" key="1">
    <citation type="journal article" date="2014" name="BMC Genomics">
        <title>Genome and secretome analysis of the hemibiotrophic fungal pathogen, Moniliophthora roreri, which causes frosty pod rot disease of cacao: mechanisms of the biotrophic and necrotrophic phases.</title>
        <authorList>
            <person name="Meinhardt L.W."/>
            <person name="Costa G.G.L."/>
            <person name="Thomazella D.P.T."/>
            <person name="Teixeira P.J.P.L."/>
            <person name="Carazzolle M.F."/>
            <person name="Schuster S.C."/>
            <person name="Carlson J.E."/>
            <person name="Guiltinan M.J."/>
            <person name="Mieczkowski P."/>
            <person name="Farmer A."/>
            <person name="Ramaraj T."/>
            <person name="Crozier J."/>
            <person name="Davis R.E."/>
            <person name="Shao J."/>
            <person name="Melnick R.L."/>
            <person name="Pereira G.A.G."/>
            <person name="Bailey B.A."/>
        </authorList>
    </citation>
    <scope>NUCLEOTIDE SEQUENCE [LARGE SCALE GENOMIC DNA]</scope>
    <source>
        <strain evidence="2 3">MCA 2997</strain>
    </source>
</reference>
<name>V2WTA1_MONRO</name>
<sequence length="107" mass="11756">MDSNPQALVQITCTAVQFLFCGIYIVSFGPCVHILSSRPGFSRSNLSFLATILLFILSSVDMAVYVTADVLGWCNSCHSRMQSIERLFYAGFYLKFASSAIADAILL</sequence>
<dbReference type="HOGENOM" id="CLU_2210671_0_0_1"/>
<gene>
    <name evidence="2" type="ORF">Moror_7861</name>
</gene>
<comment type="caution">
    <text evidence="2">The sequence shown here is derived from an EMBL/GenBank/DDBJ whole genome shotgun (WGS) entry which is preliminary data.</text>
</comment>
<evidence type="ECO:0000313" key="3">
    <source>
        <dbReference type="Proteomes" id="UP000017559"/>
    </source>
</evidence>